<dbReference type="InterPro" id="IPR029016">
    <property type="entry name" value="GAF-like_dom_sf"/>
</dbReference>
<dbReference type="EMBL" id="FNRM01000007">
    <property type="protein sequence ID" value="SEA83970.1"/>
    <property type="molecule type" value="Genomic_DNA"/>
</dbReference>
<feature type="coiled-coil region" evidence="1">
    <location>
        <begin position="58"/>
        <end position="85"/>
    </location>
</feature>
<dbReference type="OrthoDB" id="8525200at2"/>
<sequence length="232" mass="26382">MSKSKDNKTLTAAELQADEQLMQAALVIDHLQQHPDFFLQHPGLVAELRLPHQQKGSISLVERKLELQREKISALEEEITRLMGIARHNELIFKALNQLHVDLMQCQHAEELQQHLDSFTAAMPGVHACKLFSFVDGSNQPNFSQFELLLNRRLNGRKLYLGRLNHEEQQHIFPASIHSVALQLIQVQDKPLALLAFGSEQDDHFQPEMDNLFLAHLAELVVRVLSPAHHAA</sequence>
<proteinExistence type="predicted"/>
<name>A0A1H4EHA4_ALKAM</name>
<evidence type="ECO:0000313" key="2">
    <source>
        <dbReference type="EMBL" id="SEA83970.1"/>
    </source>
</evidence>
<dbReference type="PANTHER" id="PTHR38765">
    <property type="entry name" value="DUF484 DOMAIN-CONTAINING PROTEIN"/>
    <property type="match status" value="1"/>
</dbReference>
<evidence type="ECO:0000256" key="1">
    <source>
        <dbReference type="SAM" id="Coils"/>
    </source>
</evidence>
<dbReference type="Pfam" id="PF04340">
    <property type="entry name" value="DUF484"/>
    <property type="match status" value="1"/>
</dbReference>
<dbReference type="Gene3D" id="3.30.450.40">
    <property type="match status" value="1"/>
</dbReference>
<dbReference type="STRING" id="152573.SAMN04488051_1078"/>
<keyword evidence="3" id="KW-1185">Reference proteome</keyword>
<dbReference type="RefSeq" id="WP_091343793.1">
    <property type="nucleotide sequence ID" value="NZ_FNRM01000007.1"/>
</dbReference>
<dbReference type="PANTHER" id="PTHR38765:SF1">
    <property type="entry name" value="DUF484 DOMAIN-CONTAINING PROTEIN"/>
    <property type="match status" value="1"/>
</dbReference>
<evidence type="ECO:0008006" key="4">
    <source>
        <dbReference type="Google" id="ProtNLM"/>
    </source>
</evidence>
<dbReference type="AlphaFoldDB" id="A0A1H4EHA4"/>
<keyword evidence="1" id="KW-0175">Coiled coil</keyword>
<accession>A0A1H4EHA4</accession>
<gene>
    <name evidence="2" type="ORF">SAMN04488051_1078</name>
</gene>
<organism evidence="2 3">
    <name type="scientific">Alkalimonas amylolytica</name>
    <dbReference type="NCBI Taxonomy" id="152573"/>
    <lineage>
        <taxon>Bacteria</taxon>
        <taxon>Pseudomonadati</taxon>
        <taxon>Pseudomonadota</taxon>
        <taxon>Gammaproteobacteria</taxon>
        <taxon>Alkalimonas</taxon>
    </lineage>
</organism>
<dbReference type="Proteomes" id="UP000198773">
    <property type="component" value="Unassembled WGS sequence"/>
</dbReference>
<protein>
    <recommendedName>
        <fullName evidence="4">DUF484 domain-containing protein</fullName>
    </recommendedName>
</protein>
<reference evidence="2 3" key="1">
    <citation type="submission" date="2016-10" db="EMBL/GenBank/DDBJ databases">
        <authorList>
            <person name="de Groot N.N."/>
        </authorList>
    </citation>
    <scope>NUCLEOTIDE SEQUENCE [LARGE SCALE GENOMIC DNA]</scope>
    <source>
        <strain evidence="2 3">CGMCC 1.3430</strain>
    </source>
</reference>
<evidence type="ECO:0000313" key="3">
    <source>
        <dbReference type="Proteomes" id="UP000198773"/>
    </source>
</evidence>
<dbReference type="InterPro" id="IPR007435">
    <property type="entry name" value="DUF484"/>
</dbReference>